<gene>
    <name evidence="1" type="ORF">SK128_019560</name>
</gene>
<protein>
    <submittedName>
        <fullName evidence="1">Uncharacterized protein</fullName>
    </submittedName>
</protein>
<proteinExistence type="predicted"/>
<feature type="non-terminal residue" evidence="1">
    <location>
        <position position="1"/>
    </location>
</feature>
<dbReference type="AlphaFoldDB" id="A0AAN9A038"/>
<keyword evidence="2" id="KW-1185">Reference proteome</keyword>
<reference evidence="1 2" key="1">
    <citation type="submission" date="2023-11" db="EMBL/GenBank/DDBJ databases">
        <title>Halocaridina rubra genome assembly.</title>
        <authorList>
            <person name="Smith C."/>
        </authorList>
    </citation>
    <scope>NUCLEOTIDE SEQUENCE [LARGE SCALE GENOMIC DNA]</scope>
    <source>
        <strain evidence="1">EP-1</strain>
        <tissue evidence="1">Whole</tissue>
    </source>
</reference>
<dbReference type="Proteomes" id="UP001381693">
    <property type="component" value="Unassembled WGS sequence"/>
</dbReference>
<accession>A0AAN9A038</accession>
<sequence>TIPSLQCPFLQPILSTTHTVEICKTSSPAFLVLQTHPFHTITSPTLYCNHTTLHYNTPTPVPTPLTNTFTNIFSRNLGDLLSKCLKPNPLTTTIPASIHRYKPSQTQLKTHSISHSSNPSFNQYIVETVKEVLSRFHFSHPGTAVAQ</sequence>
<organism evidence="1 2">
    <name type="scientific">Halocaridina rubra</name>
    <name type="common">Hawaiian red shrimp</name>
    <dbReference type="NCBI Taxonomy" id="373956"/>
    <lineage>
        <taxon>Eukaryota</taxon>
        <taxon>Metazoa</taxon>
        <taxon>Ecdysozoa</taxon>
        <taxon>Arthropoda</taxon>
        <taxon>Crustacea</taxon>
        <taxon>Multicrustacea</taxon>
        <taxon>Malacostraca</taxon>
        <taxon>Eumalacostraca</taxon>
        <taxon>Eucarida</taxon>
        <taxon>Decapoda</taxon>
        <taxon>Pleocyemata</taxon>
        <taxon>Caridea</taxon>
        <taxon>Atyoidea</taxon>
        <taxon>Atyidae</taxon>
        <taxon>Halocaridina</taxon>
    </lineage>
</organism>
<evidence type="ECO:0000313" key="2">
    <source>
        <dbReference type="Proteomes" id="UP001381693"/>
    </source>
</evidence>
<dbReference type="EMBL" id="JAXCGZ010016068">
    <property type="protein sequence ID" value="KAK7069594.1"/>
    <property type="molecule type" value="Genomic_DNA"/>
</dbReference>
<name>A0AAN9A038_HALRR</name>
<comment type="caution">
    <text evidence="1">The sequence shown here is derived from an EMBL/GenBank/DDBJ whole genome shotgun (WGS) entry which is preliminary data.</text>
</comment>
<evidence type="ECO:0000313" key="1">
    <source>
        <dbReference type="EMBL" id="KAK7069594.1"/>
    </source>
</evidence>